<evidence type="ECO:0000313" key="3">
    <source>
        <dbReference type="Proteomes" id="UP000518887"/>
    </source>
</evidence>
<evidence type="ECO:0000256" key="1">
    <source>
        <dbReference type="SAM" id="SignalP"/>
    </source>
</evidence>
<sequence>MKKIIASLVAAALLSFAAFAEGSEGLSVTGYLRAGMTDTFDSSVYSTNKWMQGGYFGGGTRLRVNIDYTKAFGGLTFRYQVDPTYETAEEAVPPRKTKTVRKSSLDFFAEKNVKWAMAYANLLDGQVIAEAGVISDRFTKTGGWEDTGIDGGKGFRVVVVPKVLAGLTLAAQATDKFADKYSDNDSKVKDGKALEGDIKFDEKVLGFSAKYDHALGFVTGGAALAGYYYGSVGLKAIENLTLVGELFYDSTDATKKANGDNATTMIVAWAEYTGIEKVLLGAYSYINLCDGEHEIEITPAASYDVNSLLKVSAEASLYLSSNDKKDTYVTISPAVTFKASDKATATASALISTDTDQAKHSASAGVRYNF</sequence>
<feature type="signal peptide" evidence="1">
    <location>
        <begin position="1"/>
        <end position="20"/>
    </location>
</feature>
<feature type="chain" id="PRO_5030545767" evidence="1">
    <location>
        <begin position="21"/>
        <end position="370"/>
    </location>
</feature>
<dbReference type="AlphaFoldDB" id="A0A7W8G9H1"/>
<name>A0A7W8G9H1_9SPIR</name>
<comment type="caution">
    <text evidence="2">The sequence shown here is derived from an EMBL/GenBank/DDBJ whole genome shotgun (WGS) entry which is preliminary data.</text>
</comment>
<accession>A0A7W8G9H1</accession>
<reference evidence="2 3" key="1">
    <citation type="submission" date="2020-08" db="EMBL/GenBank/DDBJ databases">
        <title>Genomic Encyclopedia of Type Strains, Phase IV (KMG-IV): sequencing the most valuable type-strain genomes for metagenomic binning, comparative biology and taxonomic classification.</title>
        <authorList>
            <person name="Goeker M."/>
        </authorList>
    </citation>
    <scope>NUCLEOTIDE SEQUENCE [LARGE SCALE GENOMIC DNA]</scope>
    <source>
        <strain evidence="2 3">DSM 103462</strain>
    </source>
</reference>
<gene>
    <name evidence="2" type="ORF">HNP76_001663</name>
</gene>
<organism evidence="2 3">
    <name type="scientific">Treponema ruminis</name>
    <dbReference type="NCBI Taxonomy" id="744515"/>
    <lineage>
        <taxon>Bacteria</taxon>
        <taxon>Pseudomonadati</taxon>
        <taxon>Spirochaetota</taxon>
        <taxon>Spirochaetia</taxon>
        <taxon>Spirochaetales</taxon>
        <taxon>Treponemataceae</taxon>
        <taxon>Treponema</taxon>
    </lineage>
</organism>
<keyword evidence="1" id="KW-0732">Signal</keyword>
<dbReference type="Proteomes" id="UP000518887">
    <property type="component" value="Unassembled WGS sequence"/>
</dbReference>
<dbReference type="EMBL" id="JACHFQ010000005">
    <property type="protein sequence ID" value="MBB5226290.1"/>
    <property type="molecule type" value="Genomic_DNA"/>
</dbReference>
<keyword evidence="3" id="KW-1185">Reference proteome</keyword>
<evidence type="ECO:0000313" key="2">
    <source>
        <dbReference type="EMBL" id="MBB5226290.1"/>
    </source>
</evidence>
<dbReference type="RefSeq" id="WP_184659409.1">
    <property type="nucleotide sequence ID" value="NZ_CP031518.1"/>
</dbReference>
<protein>
    <submittedName>
        <fullName evidence="2">Uncharacterized protein</fullName>
    </submittedName>
</protein>
<proteinExistence type="predicted"/>